<evidence type="ECO:0000256" key="10">
    <source>
        <dbReference type="SAM" id="Coils"/>
    </source>
</evidence>
<evidence type="ECO:0000256" key="3">
    <source>
        <dbReference type="ARBA" id="ARBA00012438"/>
    </source>
</evidence>
<dbReference type="RefSeq" id="WP_120979726.1">
    <property type="nucleotide sequence ID" value="NZ_RBZM01000013.1"/>
</dbReference>
<organism evidence="13 14">
    <name type="scientific">Cohnella endophytica</name>
    <dbReference type="NCBI Taxonomy" id="2419778"/>
    <lineage>
        <taxon>Bacteria</taxon>
        <taxon>Bacillati</taxon>
        <taxon>Bacillota</taxon>
        <taxon>Bacilli</taxon>
        <taxon>Bacillales</taxon>
        <taxon>Paenibacillaceae</taxon>
        <taxon>Cohnella</taxon>
    </lineage>
</organism>
<keyword evidence="10" id="KW-0175">Coiled coil</keyword>
<dbReference type="CDD" id="cd00075">
    <property type="entry name" value="HATPase"/>
    <property type="match status" value="1"/>
</dbReference>
<dbReference type="OrthoDB" id="9809348at2"/>
<dbReference type="GO" id="GO:0005524">
    <property type="term" value="F:ATP binding"/>
    <property type="evidence" value="ECO:0007669"/>
    <property type="project" value="UniProtKB-KW"/>
</dbReference>
<dbReference type="InterPro" id="IPR036097">
    <property type="entry name" value="HisK_dim/P_sf"/>
</dbReference>
<dbReference type="Gene3D" id="3.30.565.10">
    <property type="entry name" value="Histidine kinase-like ATPase, C-terminal domain"/>
    <property type="match status" value="1"/>
</dbReference>
<feature type="transmembrane region" description="Helical" evidence="11">
    <location>
        <begin position="340"/>
        <end position="362"/>
    </location>
</feature>
<keyword evidence="11" id="KW-0472">Membrane</keyword>
<dbReference type="SUPFAM" id="SSF47384">
    <property type="entry name" value="Homodimeric domain of signal transducing histidine kinase"/>
    <property type="match status" value="1"/>
</dbReference>
<keyword evidence="8" id="KW-0067">ATP-binding</keyword>
<evidence type="ECO:0000256" key="5">
    <source>
        <dbReference type="ARBA" id="ARBA00022679"/>
    </source>
</evidence>
<dbReference type="GO" id="GO:0005886">
    <property type="term" value="C:plasma membrane"/>
    <property type="evidence" value="ECO:0007669"/>
    <property type="project" value="UniProtKB-SubCell"/>
</dbReference>
<evidence type="ECO:0000256" key="4">
    <source>
        <dbReference type="ARBA" id="ARBA00022553"/>
    </source>
</evidence>
<proteinExistence type="predicted"/>
<feature type="transmembrane region" description="Helical" evidence="11">
    <location>
        <begin position="247"/>
        <end position="264"/>
    </location>
</feature>
<feature type="transmembrane region" description="Helical" evidence="11">
    <location>
        <begin position="12"/>
        <end position="31"/>
    </location>
</feature>
<dbReference type="PROSITE" id="PS50109">
    <property type="entry name" value="HIS_KIN"/>
    <property type="match status" value="1"/>
</dbReference>
<evidence type="ECO:0000256" key="9">
    <source>
        <dbReference type="ARBA" id="ARBA00023012"/>
    </source>
</evidence>
<feature type="transmembrane region" description="Helical" evidence="11">
    <location>
        <begin position="314"/>
        <end position="334"/>
    </location>
</feature>
<comment type="subcellular location">
    <subcellularLocation>
        <location evidence="2">Cell membrane</location>
        <topology evidence="2">Multi-pass membrane protein</topology>
    </subcellularLocation>
</comment>
<dbReference type="Gene3D" id="1.10.287.130">
    <property type="match status" value="1"/>
</dbReference>
<evidence type="ECO:0000259" key="12">
    <source>
        <dbReference type="PROSITE" id="PS50109"/>
    </source>
</evidence>
<keyword evidence="5" id="KW-0808">Transferase</keyword>
<dbReference type="CDD" id="cd00082">
    <property type="entry name" value="HisKA"/>
    <property type="match status" value="1"/>
</dbReference>
<dbReference type="AlphaFoldDB" id="A0A494X6S5"/>
<dbReference type="Gene3D" id="2.60.120.260">
    <property type="entry name" value="Galactose-binding domain-like"/>
    <property type="match status" value="1"/>
</dbReference>
<feature type="coiled-coil region" evidence="10">
    <location>
        <begin position="425"/>
        <end position="452"/>
    </location>
</feature>
<evidence type="ECO:0000256" key="8">
    <source>
        <dbReference type="ARBA" id="ARBA00022840"/>
    </source>
</evidence>
<dbReference type="FunFam" id="3.30.565.10:FF:000006">
    <property type="entry name" value="Sensor histidine kinase WalK"/>
    <property type="match status" value="1"/>
</dbReference>
<feature type="transmembrane region" description="Helical" evidence="11">
    <location>
        <begin position="221"/>
        <end position="240"/>
    </location>
</feature>
<dbReference type="PRINTS" id="PR00344">
    <property type="entry name" value="BCTRLSENSOR"/>
</dbReference>
<dbReference type="InterPro" id="IPR008979">
    <property type="entry name" value="Galactose-bd-like_sf"/>
</dbReference>
<feature type="domain" description="Histidine kinase" evidence="12">
    <location>
        <begin position="484"/>
        <end position="711"/>
    </location>
</feature>
<keyword evidence="11" id="KW-0812">Transmembrane</keyword>
<keyword evidence="9" id="KW-0902">Two-component regulatory system</keyword>
<keyword evidence="4" id="KW-0597">Phosphoprotein</keyword>
<protein>
    <recommendedName>
        <fullName evidence="3">histidine kinase</fullName>
        <ecNumber evidence="3">2.7.13.3</ecNumber>
    </recommendedName>
</protein>
<gene>
    <name evidence="13" type="ORF">D7Z26_24805</name>
</gene>
<dbReference type="SMART" id="SM00387">
    <property type="entry name" value="HATPase_c"/>
    <property type="match status" value="1"/>
</dbReference>
<dbReference type="Proteomes" id="UP000282076">
    <property type="component" value="Unassembled WGS sequence"/>
</dbReference>
<dbReference type="InterPro" id="IPR004358">
    <property type="entry name" value="Sig_transdc_His_kin-like_C"/>
</dbReference>
<evidence type="ECO:0000313" key="13">
    <source>
        <dbReference type="EMBL" id="RKP46298.1"/>
    </source>
</evidence>
<dbReference type="SUPFAM" id="SSF49785">
    <property type="entry name" value="Galactose-binding domain-like"/>
    <property type="match status" value="1"/>
</dbReference>
<evidence type="ECO:0000256" key="11">
    <source>
        <dbReference type="SAM" id="Phobius"/>
    </source>
</evidence>
<keyword evidence="6" id="KW-0547">Nucleotide-binding</keyword>
<evidence type="ECO:0000256" key="1">
    <source>
        <dbReference type="ARBA" id="ARBA00000085"/>
    </source>
</evidence>
<evidence type="ECO:0000313" key="14">
    <source>
        <dbReference type="Proteomes" id="UP000282076"/>
    </source>
</evidence>
<dbReference type="Pfam" id="PF00512">
    <property type="entry name" value="HisKA"/>
    <property type="match status" value="1"/>
</dbReference>
<sequence>MRGILRFGSRTILLYIAAAVVVGLVASYAVFSAPDSPKFQSEEGILDLTQAHVSENPLKLKGEWEFYWQELLSPEDIQIRLARDGNNDRWISIPGSWLGYRLDDQQLSGTGFATFRVIIQLSEQDRNERLALRLPTIFHAYKLWVNGELLAEVGAVGRDKSSVTPKLATKLVFFQPENDRVELVMQVANFHHNRGGITKYIELGGSDVLTVRTNLRIAAEMFITASLLIIGVYHLLLFALRRKDRATLYFGLFTLLFGIRSLLVGELLLTQLWPAFPWELQFKIEYLILCSSGYIITMYFDCIFPNYVSRWFHLGTRIVTGALCIVVVVAPALIYTKLLLMIGVVVVLHMIYLMVGLAHSAIRRREGALIFLLVSVVALVTVVNDFLYYNEWSPIGNTSPLGLLVFTMAQMILLSSRFTRAASNEERIARELQGANNKLTEMNMNLERTVQERTHALSAAHDDLRTSYDRLLHSEEGRKKLLSYITHDLRMPLSSMLGYVEAVQDRVKPERNEQYLKYIRDNTIRINRMIEELSFLSHLETGQVSYRMEPVYVMHFLRGFFEQYELVVRDAGLDFMLDIGAAEDQRSNLPVVEMDAQRLDQALFNLVSNAMKFTSSGGLVRIALAVDEVNGTRSAIISVQDSGTGIPPDQLEQIFHRHYRYDRPGMEKGVEGNGLGLAICREIVQAHGGTVRAESDGKTGSIFYVSLPCIVNEGG</sequence>
<keyword evidence="11" id="KW-1133">Transmembrane helix</keyword>
<dbReference type="InterPro" id="IPR036890">
    <property type="entry name" value="HATPase_C_sf"/>
</dbReference>
<keyword evidence="14" id="KW-1185">Reference proteome</keyword>
<keyword evidence="7" id="KW-0418">Kinase</keyword>
<dbReference type="Pfam" id="PF07695">
    <property type="entry name" value="7TMR-DISM_7TM"/>
    <property type="match status" value="1"/>
</dbReference>
<dbReference type="SUPFAM" id="SSF55874">
    <property type="entry name" value="ATPase domain of HSP90 chaperone/DNA topoisomerase II/histidine kinase"/>
    <property type="match status" value="1"/>
</dbReference>
<dbReference type="PANTHER" id="PTHR43547">
    <property type="entry name" value="TWO-COMPONENT HISTIDINE KINASE"/>
    <property type="match status" value="1"/>
</dbReference>
<evidence type="ECO:0000256" key="2">
    <source>
        <dbReference type="ARBA" id="ARBA00004651"/>
    </source>
</evidence>
<evidence type="ECO:0000256" key="6">
    <source>
        <dbReference type="ARBA" id="ARBA00022741"/>
    </source>
</evidence>
<comment type="catalytic activity">
    <reaction evidence="1">
        <text>ATP + protein L-histidine = ADP + protein N-phospho-L-histidine.</text>
        <dbReference type="EC" id="2.7.13.3"/>
    </reaction>
</comment>
<dbReference type="Pfam" id="PF02518">
    <property type="entry name" value="HATPase_c"/>
    <property type="match status" value="1"/>
</dbReference>
<dbReference type="InterPro" id="IPR003594">
    <property type="entry name" value="HATPase_dom"/>
</dbReference>
<dbReference type="InterPro" id="IPR011623">
    <property type="entry name" value="7TMR_DISM_rcpt_extracell_dom1"/>
</dbReference>
<comment type="caution">
    <text evidence="13">The sequence shown here is derived from an EMBL/GenBank/DDBJ whole genome shotgun (WGS) entry which is preliminary data.</text>
</comment>
<name>A0A494X6S5_9BACL</name>
<reference evidence="13 14" key="1">
    <citation type="submission" date="2018-10" db="EMBL/GenBank/DDBJ databases">
        <title>Cohnella sp. M2MS4P-1, whole genome shotgun sequence.</title>
        <authorList>
            <person name="Tuo L."/>
        </authorList>
    </citation>
    <scope>NUCLEOTIDE SEQUENCE [LARGE SCALE GENOMIC DNA]</scope>
    <source>
        <strain evidence="13 14">M2MS4P-1</strain>
    </source>
</reference>
<dbReference type="PANTHER" id="PTHR43547:SF2">
    <property type="entry name" value="HYBRID SIGNAL TRANSDUCTION HISTIDINE KINASE C"/>
    <property type="match status" value="1"/>
</dbReference>
<accession>A0A494X6S5</accession>
<feature type="transmembrane region" description="Helical" evidence="11">
    <location>
        <begin position="284"/>
        <end position="302"/>
    </location>
</feature>
<dbReference type="InterPro" id="IPR005467">
    <property type="entry name" value="His_kinase_dom"/>
</dbReference>
<dbReference type="EMBL" id="RBZM01000013">
    <property type="protein sequence ID" value="RKP46298.1"/>
    <property type="molecule type" value="Genomic_DNA"/>
</dbReference>
<dbReference type="InterPro" id="IPR003661">
    <property type="entry name" value="HisK_dim/P_dom"/>
</dbReference>
<dbReference type="GO" id="GO:0000155">
    <property type="term" value="F:phosphorelay sensor kinase activity"/>
    <property type="evidence" value="ECO:0007669"/>
    <property type="project" value="InterPro"/>
</dbReference>
<dbReference type="SMART" id="SM00388">
    <property type="entry name" value="HisKA"/>
    <property type="match status" value="1"/>
</dbReference>
<dbReference type="EC" id="2.7.13.3" evidence="3"/>
<feature type="transmembrane region" description="Helical" evidence="11">
    <location>
        <begin position="369"/>
        <end position="389"/>
    </location>
</feature>
<evidence type="ECO:0000256" key="7">
    <source>
        <dbReference type="ARBA" id="ARBA00022777"/>
    </source>
</evidence>